<dbReference type="AlphaFoldDB" id="E2BCY1"/>
<feature type="compositionally biased region" description="Basic and acidic residues" evidence="1">
    <location>
        <begin position="39"/>
        <end position="67"/>
    </location>
</feature>
<name>E2BCY1_HARSA</name>
<proteinExistence type="predicted"/>
<evidence type="ECO:0000313" key="3">
    <source>
        <dbReference type="Proteomes" id="UP000008237"/>
    </source>
</evidence>
<keyword evidence="3" id="KW-1185">Reference proteome</keyword>
<sequence length="319" mass="35866">MARVASREKEGNITLTEREAEELREELRMTRVENRRLAEELEDESLRKEEIRKAPPKEVRTFPEAPKRQGKKERKKRNKKRKKARDRLIRKEEEKRAQEGRRGIAAKDLLEAGLDSALRWALLPGQGPAEMWSQVVGRKEKQKRKEEARTSGPSGTDLEGEKSGELPALTSAVIQEDQPPSQLDWEPETAEGTHGWKEEPPVAAGRKRKDKEDPEPMTEDTEQEDIKVRGVEPTGPPPTIVEEGEMERTLPPSLQLADSSSYSREEEIVQVGTPHYSAEVPADEATTAETSPRESKTALPLQDCQGEVEVGSPEEACKA</sequence>
<feature type="compositionally biased region" description="Basic and acidic residues" evidence="1">
    <location>
        <begin position="86"/>
        <end position="102"/>
    </location>
</feature>
<accession>E2BCY1</accession>
<feature type="region of interest" description="Disordered" evidence="1">
    <location>
        <begin position="125"/>
        <end position="319"/>
    </location>
</feature>
<dbReference type="InParanoid" id="E2BCY1"/>
<feature type="compositionally biased region" description="Basic and acidic residues" evidence="1">
    <location>
        <begin position="137"/>
        <end position="149"/>
    </location>
</feature>
<feature type="region of interest" description="Disordered" evidence="1">
    <location>
        <begin position="39"/>
        <end position="106"/>
    </location>
</feature>
<feature type="compositionally biased region" description="Acidic residues" evidence="1">
    <location>
        <begin position="213"/>
        <end position="223"/>
    </location>
</feature>
<dbReference type="Proteomes" id="UP000008237">
    <property type="component" value="Unassembled WGS sequence"/>
</dbReference>
<feature type="compositionally biased region" description="Basic residues" evidence="1">
    <location>
        <begin position="68"/>
        <end position="85"/>
    </location>
</feature>
<protein>
    <submittedName>
        <fullName evidence="2">Uncharacterized protein</fullName>
    </submittedName>
</protein>
<evidence type="ECO:0000313" key="2">
    <source>
        <dbReference type="EMBL" id="EFN86444.1"/>
    </source>
</evidence>
<organism evidence="3">
    <name type="scientific">Harpegnathos saltator</name>
    <name type="common">Jerdon's jumping ant</name>
    <dbReference type="NCBI Taxonomy" id="610380"/>
    <lineage>
        <taxon>Eukaryota</taxon>
        <taxon>Metazoa</taxon>
        <taxon>Ecdysozoa</taxon>
        <taxon>Arthropoda</taxon>
        <taxon>Hexapoda</taxon>
        <taxon>Insecta</taxon>
        <taxon>Pterygota</taxon>
        <taxon>Neoptera</taxon>
        <taxon>Endopterygota</taxon>
        <taxon>Hymenoptera</taxon>
        <taxon>Apocrita</taxon>
        <taxon>Aculeata</taxon>
        <taxon>Formicoidea</taxon>
        <taxon>Formicidae</taxon>
        <taxon>Ponerinae</taxon>
        <taxon>Ponerini</taxon>
        <taxon>Harpegnathos</taxon>
    </lineage>
</organism>
<reference evidence="2 3" key="1">
    <citation type="journal article" date="2010" name="Science">
        <title>Genomic comparison of the ants Camponotus floridanus and Harpegnathos saltator.</title>
        <authorList>
            <person name="Bonasio R."/>
            <person name="Zhang G."/>
            <person name="Ye C."/>
            <person name="Mutti N.S."/>
            <person name="Fang X."/>
            <person name="Qin N."/>
            <person name="Donahue G."/>
            <person name="Yang P."/>
            <person name="Li Q."/>
            <person name="Li C."/>
            <person name="Zhang P."/>
            <person name="Huang Z."/>
            <person name="Berger S.L."/>
            <person name="Reinberg D."/>
            <person name="Wang J."/>
            <person name="Liebig J."/>
        </authorList>
    </citation>
    <scope>NUCLEOTIDE SEQUENCE [LARGE SCALE GENOMIC DNA]</scope>
    <source>
        <strain evidence="2 3">R22 G/1</strain>
    </source>
</reference>
<dbReference type="EMBL" id="GL447460">
    <property type="protein sequence ID" value="EFN86444.1"/>
    <property type="molecule type" value="Genomic_DNA"/>
</dbReference>
<evidence type="ECO:0000256" key="1">
    <source>
        <dbReference type="SAM" id="MobiDB-lite"/>
    </source>
</evidence>
<gene>
    <name evidence="2" type="ORF">EAI_15977</name>
</gene>